<name>A0A1V5SLW0_9BACT</name>
<sequence>MIEIVRTLLDKTNLIVLDEPTATLTNAETQLLFQAIRTLKDQGVTFVYVSHRIDEIFEVADSVTVLRNGKVMKTLPIHEAKKSDIVSLMAGETVLSTFPPPPPIGFSPTVLSVQLLTVPREQIKNINFSLRKGEILGIFGLVGAGQGELVETLFGMHVPFSGTILIDGEKVNIQNPRSAIQNGILLVPGDRLLQGLIFPFNVRENITLPMLWRFRKNWLFPIPDRRKENKLVGEMITNLNIRTSGGEQNVATLSGGNQQKVVLSKWIGYGAKVLLCNEPTLGVDVVSRREIYRFLYDLARQGTGIIVCSADIEEILAISHRIGVMNHGELVDIFPNENITKTDILSRSCLRNETE</sequence>
<protein>
    <submittedName>
        <fullName evidence="6">Xylose import ATP-binding protein XylG</fullName>
        <ecNumber evidence="6">3.6.3.17</ecNumber>
    </submittedName>
</protein>
<dbReference type="PANTHER" id="PTHR43790:SF9">
    <property type="entry name" value="GALACTOFURANOSE TRANSPORTER ATP-BINDING PROTEIN YTFR"/>
    <property type="match status" value="1"/>
</dbReference>
<dbReference type="GO" id="GO:0016887">
    <property type="term" value="F:ATP hydrolysis activity"/>
    <property type="evidence" value="ECO:0007669"/>
    <property type="project" value="InterPro"/>
</dbReference>
<dbReference type="PROSITE" id="PS00211">
    <property type="entry name" value="ABC_TRANSPORTER_1"/>
    <property type="match status" value="1"/>
</dbReference>
<dbReference type="CDD" id="cd03215">
    <property type="entry name" value="ABC_Carb_Monos_II"/>
    <property type="match status" value="1"/>
</dbReference>
<dbReference type="AlphaFoldDB" id="A0A1V5SLW0"/>
<evidence type="ECO:0000256" key="4">
    <source>
        <dbReference type="ARBA" id="ARBA00022840"/>
    </source>
</evidence>
<dbReference type="SUPFAM" id="SSF52540">
    <property type="entry name" value="P-loop containing nucleoside triphosphate hydrolases"/>
    <property type="match status" value="2"/>
</dbReference>
<organism evidence="6">
    <name type="scientific">Candidatus Atribacter allofermentans</name>
    <dbReference type="NCBI Taxonomy" id="1852833"/>
    <lineage>
        <taxon>Bacteria</taxon>
        <taxon>Pseudomonadati</taxon>
        <taxon>Atribacterota</taxon>
        <taxon>Atribacteria</taxon>
        <taxon>Atribacterales</taxon>
        <taxon>Atribacteraceae</taxon>
        <taxon>Atribacter</taxon>
    </lineage>
</organism>
<accession>A0A1V5SLW0</accession>
<evidence type="ECO:0000256" key="3">
    <source>
        <dbReference type="ARBA" id="ARBA00022741"/>
    </source>
</evidence>
<keyword evidence="4 6" id="KW-0067">ATP-binding</keyword>
<evidence type="ECO:0000313" key="6">
    <source>
        <dbReference type="EMBL" id="OQA55566.1"/>
    </source>
</evidence>
<keyword evidence="2" id="KW-0677">Repeat</keyword>
<keyword evidence="3" id="KW-0547">Nucleotide-binding</keyword>
<reference evidence="6" key="1">
    <citation type="submission" date="2017-02" db="EMBL/GenBank/DDBJ databases">
        <title>Delving into the versatile metabolic prowess of the omnipresent phylum Bacteroidetes.</title>
        <authorList>
            <person name="Nobu M.K."/>
            <person name="Mei R."/>
            <person name="Narihiro T."/>
            <person name="Kuroda K."/>
            <person name="Liu W.-T."/>
        </authorList>
    </citation>
    <scope>NUCLEOTIDE SEQUENCE</scope>
    <source>
        <strain evidence="6">ADurb.Bin276</strain>
    </source>
</reference>
<keyword evidence="6" id="KW-0378">Hydrolase</keyword>
<dbReference type="PANTHER" id="PTHR43790">
    <property type="entry name" value="CARBOHYDRATE TRANSPORT ATP-BINDING PROTEIN MG119-RELATED"/>
    <property type="match status" value="1"/>
</dbReference>
<proteinExistence type="predicted"/>
<dbReference type="InterPro" id="IPR027417">
    <property type="entry name" value="P-loop_NTPase"/>
</dbReference>
<dbReference type="PROSITE" id="PS50893">
    <property type="entry name" value="ABC_TRANSPORTER_2"/>
    <property type="match status" value="1"/>
</dbReference>
<dbReference type="Gene3D" id="3.40.50.300">
    <property type="entry name" value="P-loop containing nucleotide triphosphate hydrolases"/>
    <property type="match status" value="2"/>
</dbReference>
<dbReference type="InterPro" id="IPR017871">
    <property type="entry name" value="ABC_transporter-like_CS"/>
</dbReference>
<gene>
    <name evidence="6" type="primary">xylG_1</name>
    <name evidence="6" type="ORF">BWY41_01622</name>
</gene>
<dbReference type="GO" id="GO:0005524">
    <property type="term" value="F:ATP binding"/>
    <property type="evidence" value="ECO:0007669"/>
    <property type="project" value="UniProtKB-KW"/>
</dbReference>
<comment type="caution">
    <text evidence="6">The sequence shown here is derived from an EMBL/GenBank/DDBJ whole genome shotgun (WGS) entry which is preliminary data.</text>
</comment>
<feature type="domain" description="ABC transporter" evidence="5">
    <location>
        <begin position="104"/>
        <end position="352"/>
    </location>
</feature>
<dbReference type="Pfam" id="PF00005">
    <property type="entry name" value="ABC_tran"/>
    <property type="match status" value="1"/>
</dbReference>
<dbReference type="EC" id="3.6.3.17" evidence="6"/>
<dbReference type="EMBL" id="MWBQ01000151">
    <property type="protein sequence ID" value="OQA55566.1"/>
    <property type="molecule type" value="Genomic_DNA"/>
</dbReference>
<evidence type="ECO:0000256" key="1">
    <source>
        <dbReference type="ARBA" id="ARBA00022448"/>
    </source>
</evidence>
<dbReference type="InterPro" id="IPR003439">
    <property type="entry name" value="ABC_transporter-like_ATP-bd"/>
</dbReference>
<dbReference type="InterPro" id="IPR050107">
    <property type="entry name" value="ABC_carbohydrate_import_ATPase"/>
</dbReference>
<keyword evidence="1" id="KW-0813">Transport</keyword>
<evidence type="ECO:0000256" key="2">
    <source>
        <dbReference type="ARBA" id="ARBA00022737"/>
    </source>
</evidence>
<dbReference type="Proteomes" id="UP000485569">
    <property type="component" value="Unassembled WGS sequence"/>
</dbReference>
<evidence type="ECO:0000259" key="5">
    <source>
        <dbReference type="PROSITE" id="PS50893"/>
    </source>
</evidence>